<accession>A0ACA9Q4M6</accession>
<keyword evidence="2" id="KW-1185">Reference proteome</keyword>
<comment type="caution">
    <text evidence="1">The sequence shown here is derived from an EMBL/GenBank/DDBJ whole genome shotgun (WGS) entry which is preliminary data.</text>
</comment>
<reference evidence="1" key="1">
    <citation type="submission" date="2021-06" db="EMBL/GenBank/DDBJ databases">
        <authorList>
            <person name="Kallberg Y."/>
            <person name="Tangrot J."/>
            <person name="Rosling A."/>
        </authorList>
    </citation>
    <scope>NUCLEOTIDE SEQUENCE</scope>
    <source>
        <strain evidence="1">28 12/20/2015</strain>
    </source>
</reference>
<dbReference type="EMBL" id="CAJVPW010036319">
    <property type="protein sequence ID" value="CAG8737450.1"/>
    <property type="molecule type" value="Genomic_DNA"/>
</dbReference>
<dbReference type="Proteomes" id="UP000789366">
    <property type="component" value="Unassembled WGS sequence"/>
</dbReference>
<protein>
    <submittedName>
        <fullName evidence="1">8363_t:CDS:1</fullName>
    </submittedName>
</protein>
<name>A0ACA9Q4M6_9GLOM</name>
<feature type="non-terminal residue" evidence="1">
    <location>
        <position position="1"/>
    </location>
</feature>
<proteinExistence type="predicted"/>
<gene>
    <name evidence="1" type="ORF">SPELUC_LOCUS13547</name>
</gene>
<evidence type="ECO:0000313" key="2">
    <source>
        <dbReference type="Proteomes" id="UP000789366"/>
    </source>
</evidence>
<evidence type="ECO:0000313" key="1">
    <source>
        <dbReference type="EMBL" id="CAG8737450.1"/>
    </source>
</evidence>
<sequence length="59" mass="7065">DEDCNNNRNKKGTTSKSDQEYTWVRSESEEHAIKELNKIHNCYYLEVVCDRTMTTKMNY</sequence>
<organism evidence="1 2">
    <name type="scientific">Cetraspora pellucida</name>
    <dbReference type="NCBI Taxonomy" id="1433469"/>
    <lineage>
        <taxon>Eukaryota</taxon>
        <taxon>Fungi</taxon>
        <taxon>Fungi incertae sedis</taxon>
        <taxon>Mucoromycota</taxon>
        <taxon>Glomeromycotina</taxon>
        <taxon>Glomeromycetes</taxon>
        <taxon>Diversisporales</taxon>
        <taxon>Gigasporaceae</taxon>
        <taxon>Cetraspora</taxon>
    </lineage>
</organism>